<reference evidence="3" key="1">
    <citation type="journal article" date="2011" name="Proc. Natl. Acad. Sci. U.S.A.">
        <title>Genomic insights into the physiology and ecology of the marine filamentous cyanobacterium Lyngbya majuscula.</title>
        <authorList>
            <person name="Jones A.C."/>
            <person name="Monroe E.A."/>
            <person name="Podell S."/>
            <person name="Hess W.R."/>
            <person name="Klages S."/>
            <person name="Esquenazi E."/>
            <person name="Niessen S."/>
            <person name="Hoover H."/>
            <person name="Rothmann M."/>
            <person name="Lasken R.S."/>
            <person name="Yates J.R.III."/>
            <person name="Reinhardt R."/>
            <person name="Kube M."/>
            <person name="Burkart M.D."/>
            <person name="Allen E.E."/>
            <person name="Dorrestein P.C."/>
            <person name="Gerwick W.H."/>
            <person name="Gerwick L."/>
        </authorList>
    </citation>
    <scope>NUCLEOTIDE SEQUENCE [LARGE SCALE GENOMIC DNA]</scope>
    <source>
        <strain evidence="3">3L</strain>
    </source>
</reference>
<evidence type="ECO:0000259" key="1">
    <source>
        <dbReference type="Pfam" id="PF00814"/>
    </source>
</evidence>
<sequence length="263" mass="28956">MDSDNLLALRILDQASPIENHTKMPILEPNKYALALHTTSPQLGLVISNFAKDTRCQTWDLGRELSAQLHQHLTEFLNSQSWENLEFIAVAIGPGSFTSTRIGIVTARTLAQQLDIPLFGISTLAAIAWLGEEGKEGEEGAMYQDNSGSAISNQQSAISTQNLSLSTQIAIQMPAQRGQLYTAIYQPSIAGLGLRKILPDAVMTSDQWKQVLDTLETPLRLLEAPANLGSYARGVLELAYLDWQQGKRPNWSEVLPFYGQHPV</sequence>
<dbReference type="Gene3D" id="3.30.420.40">
    <property type="match status" value="1"/>
</dbReference>
<dbReference type="NCBIfam" id="TIGR03725">
    <property type="entry name" value="T6A_YeaZ"/>
    <property type="match status" value="1"/>
</dbReference>
<dbReference type="GO" id="GO:0006508">
    <property type="term" value="P:proteolysis"/>
    <property type="evidence" value="ECO:0007669"/>
    <property type="project" value="UniProtKB-KW"/>
</dbReference>
<dbReference type="Pfam" id="PF00814">
    <property type="entry name" value="TsaD"/>
    <property type="match status" value="1"/>
</dbReference>
<name>F4Y095_9CYAN</name>
<dbReference type="InterPro" id="IPR043129">
    <property type="entry name" value="ATPase_NBD"/>
</dbReference>
<feature type="domain" description="Gcp-like" evidence="1">
    <location>
        <begin position="75"/>
        <end position="128"/>
    </location>
</feature>
<dbReference type="HOGENOM" id="CLU_099872_1_0_3"/>
<dbReference type="AlphaFoldDB" id="F4Y095"/>
<keyword evidence="2" id="KW-0378">Hydrolase</keyword>
<dbReference type="RefSeq" id="WP_008189047.1">
    <property type="nucleotide sequence ID" value="NZ_GL890967.1"/>
</dbReference>
<dbReference type="eggNOG" id="COG1214">
    <property type="taxonomic scope" value="Bacteria"/>
</dbReference>
<gene>
    <name evidence="2" type="ORF">LYNGBM3L_60540</name>
</gene>
<accession>F4Y095</accession>
<protein>
    <submittedName>
        <fullName evidence="2">Peptidase M22, glycoprotease</fullName>
    </submittedName>
</protein>
<dbReference type="InterPro" id="IPR000905">
    <property type="entry name" value="Gcp-like_dom"/>
</dbReference>
<evidence type="ECO:0000313" key="3">
    <source>
        <dbReference type="Proteomes" id="UP000003959"/>
    </source>
</evidence>
<dbReference type="GO" id="GO:0008233">
    <property type="term" value="F:peptidase activity"/>
    <property type="evidence" value="ECO:0007669"/>
    <property type="project" value="UniProtKB-KW"/>
</dbReference>
<organism evidence="2 3">
    <name type="scientific">Moorena producens 3L</name>
    <dbReference type="NCBI Taxonomy" id="489825"/>
    <lineage>
        <taxon>Bacteria</taxon>
        <taxon>Bacillati</taxon>
        <taxon>Cyanobacteriota</taxon>
        <taxon>Cyanophyceae</taxon>
        <taxon>Coleofasciculales</taxon>
        <taxon>Coleofasciculaceae</taxon>
        <taxon>Moorena</taxon>
    </lineage>
</organism>
<dbReference type="Proteomes" id="UP000003959">
    <property type="component" value="Unassembled WGS sequence"/>
</dbReference>
<dbReference type="SUPFAM" id="SSF53067">
    <property type="entry name" value="Actin-like ATPase domain"/>
    <property type="match status" value="2"/>
</dbReference>
<proteinExistence type="predicted"/>
<keyword evidence="2" id="KW-0645">Protease</keyword>
<evidence type="ECO:0000313" key="2">
    <source>
        <dbReference type="EMBL" id="EGJ29685.1"/>
    </source>
</evidence>
<dbReference type="InterPro" id="IPR022496">
    <property type="entry name" value="T6A_TsaB"/>
</dbReference>
<dbReference type="GO" id="GO:0002949">
    <property type="term" value="P:tRNA threonylcarbamoyladenosine modification"/>
    <property type="evidence" value="ECO:0007669"/>
    <property type="project" value="InterPro"/>
</dbReference>
<keyword evidence="3" id="KW-1185">Reference proteome</keyword>
<dbReference type="EMBL" id="GL890967">
    <property type="protein sequence ID" value="EGJ29685.1"/>
    <property type="molecule type" value="Genomic_DNA"/>
</dbReference>